<evidence type="ECO:0000256" key="5">
    <source>
        <dbReference type="ARBA" id="ARBA00048117"/>
    </source>
</evidence>
<dbReference type="InterPro" id="IPR022450">
    <property type="entry name" value="TsaD"/>
</dbReference>
<evidence type="ECO:0000256" key="1">
    <source>
        <dbReference type="ARBA" id="ARBA00022679"/>
    </source>
</evidence>
<evidence type="ECO:0000256" key="3">
    <source>
        <dbReference type="ARBA" id="ARBA00022723"/>
    </source>
</evidence>
<dbReference type="NCBIfam" id="TIGR03723">
    <property type="entry name" value="T6A_TsaD_YgjD"/>
    <property type="match status" value="1"/>
</dbReference>
<dbReference type="InterPro" id="IPR017861">
    <property type="entry name" value="KAE1/TsaD"/>
</dbReference>
<dbReference type="GO" id="GO:0005737">
    <property type="term" value="C:cytoplasm"/>
    <property type="evidence" value="ECO:0007669"/>
    <property type="project" value="UniProtKB-SubCell"/>
</dbReference>
<evidence type="ECO:0000313" key="9">
    <source>
        <dbReference type="Proteomes" id="UP000230214"/>
    </source>
</evidence>
<feature type="domain" description="Gcp-like" evidence="7">
    <location>
        <begin position="23"/>
        <end position="315"/>
    </location>
</feature>
<feature type="binding site" evidence="6">
    <location>
        <position position="175"/>
    </location>
    <ligand>
        <name>substrate</name>
    </ligand>
</feature>
<keyword evidence="3 6" id="KW-0479">Metal-binding</keyword>
<evidence type="ECO:0000313" key="8">
    <source>
        <dbReference type="EMBL" id="PIR43481.1"/>
    </source>
</evidence>
<dbReference type="InterPro" id="IPR017860">
    <property type="entry name" value="Peptidase_M22_CS"/>
</dbReference>
<dbReference type="PANTHER" id="PTHR11735:SF6">
    <property type="entry name" value="TRNA N6-ADENOSINE THREONYLCARBAMOYLTRANSFERASE, MITOCHONDRIAL"/>
    <property type="match status" value="1"/>
</dbReference>
<comment type="caution">
    <text evidence="6">Lacks conserved residue(s) required for the propagation of feature annotation.</text>
</comment>
<feature type="binding site" evidence="6">
    <location>
        <position position="111"/>
    </location>
    <ligand>
        <name>Fe cation</name>
        <dbReference type="ChEBI" id="CHEBI:24875"/>
    </ligand>
</feature>
<dbReference type="NCBIfam" id="TIGR00329">
    <property type="entry name" value="gcp_kae1"/>
    <property type="match status" value="1"/>
</dbReference>
<proteinExistence type="inferred from homology"/>
<comment type="catalytic activity">
    <reaction evidence="5 6">
        <text>L-threonylcarbamoyladenylate + adenosine(37) in tRNA = N(6)-L-threonylcarbamoyladenosine(37) in tRNA + AMP + H(+)</text>
        <dbReference type="Rhea" id="RHEA:37059"/>
        <dbReference type="Rhea" id="RHEA-COMP:10162"/>
        <dbReference type="Rhea" id="RHEA-COMP:10163"/>
        <dbReference type="ChEBI" id="CHEBI:15378"/>
        <dbReference type="ChEBI" id="CHEBI:73682"/>
        <dbReference type="ChEBI" id="CHEBI:74411"/>
        <dbReference type="ChEBI" id="CHEBI:74418"/>
        <dbReference type="ChEBI" id="CHEBI:456215"/>
        <dbReference type="EC" id="2.3.1.234"/>
    </reaction>
</comment>
<dbReference type="AlphaFoldDB" id="A0A2H0RAC6"/>
<dbReference type="SUPFAM" id="SSF53067">
    <property type="entry name" value="Actin-like ATPase domain"/>
    <property type="match status" value="1"/>
</dbReference>
<name>A0A2H0RAC6_UNCKA</name>
<evidence type="ECO:0000256" key="2">
    <source>
        <dbReference type="ARBA" id="ARBA00022694"/>
    </source>
</evidence>
<comment type="subcellular location">
    <subcellularLocation>
        <location evidence="6">Cytoplasm</location>
    </subcellularLocation>
</comment>
<feature type="binding site" evidence="6">
    <location>
        <position position="309"/>
    </location>
    <ligand>
        <name>Fe cation</name>
        <dbReference type="ChEBI" id="CHEBI:24875"/>
    </ligand>
</feature>
<dbReference type="HAMAP" id="MF_01445">
    <property type="entry name" value="TsaD"/>
    <property type="match status" value="1"/>
</dbReference>
<dbReference type="InterPro" id="IPR000905">
    <property type="entry name" value="Gcp-like_dom"/>
</dbReference>
<evidence type="ECO:0000259" key="7">
    <source>
        <dbReference type="Pfam" id="PF00814"/>
    </source>
</evidence>
<comment type="similarity">
    <text evidence="6">Belongs to the KAE1 / TsaD family.</text>
</comment>
<dbReference type="FunFam" id="3.30.420.40:FF:000012">
    <property type="entry name" value="tRNA N6-adenosine threonylcarbamoyltransferase"/>
    <property type="match status" value="1"/>
</dbReference>
<dbReference type="PRINTS" id="PR00789">
    <property type="entry name" value="OSIALOPTASE"/>
</dbReference>
<dbReference type="Pfam" id="PF00814">
    <property type="entry name" value="TsaD"/>
    <property type="match status" value="1"/>
</dbReference>
<keyword evidence="6" id="KW-0408">Iron</keyword>
<comment type="caution">
    <text evidence="8">The sequence shown here is derived from an EMBL/GenBank/DDBJ whole genome shotgun (WGS) entry which is preliminary data.</text>
</comment>
<dbReference type="Gene3D" id="3.30.420.40">
    <property type="match status" value="2"/>
</dbReference>
<keyword evidence="6" id="KW-0963">Cytoplasm</keyword>
<comment type="cofactor">
    <cofactor evidence="6">
        <name>Fe(2+)</name>
        <dbReference type="ChEBI" id="CHEBI:29033"/>
    </cofactor>
    <text evidence="6">Binds 1 Fe(2+) ion per subunit.</text>
</comment>
<keyword evidence="2 6" id="KW-0819">tRNA processing</keyword>
<gene>
    <name evidence="6 8" type="primary">tsaD</name>
    <name evidence="8" type="ORF">COV24_02440</name>
</gene>
<dbReference type="CDD" id="cd24133">
    <property type="entry name" value="ASKHA_NBD_TsaD_bac"/>
    <property type="match status" value="1"/>
</dbReference>
<evidence type="ECO:0000256" key="6">
    <source>
        <dbReference type="HAMAP-Rule" id="MF_01445"/>
    </source>
</evidence>
<protein>
    <recommendedName>
        <fullName evidence="6">tRNA N6-adenosine threonylcarbamoyltransferase</fullName>
        <ecNumber evidence="6">2.3.1.234</ecNumber>
    </recommendedName>
    <alternativeName>
        <fullName evidence="6">N6-L-threonylcarbamoyladenine synthase</fullName>
        <shortName evidence="6">t(6)A synthase</shortName>
    </alternativeName>
    <alternativeName>
        <fullName evidence="6">t(6)A37 threonylcarbamoyladenosine biosynthesis protein TsaD</fullName>
    </alternativeName>
    <alternativeName>
        <fullName evidence="6">tRNA threonylcarbamoyladenosine biosynthesis protein TsaD</fullName>
    </alternativeName>
</protein>
<reference evidence="8 9" key="1">
    <citation type="submission" date="2017-09" db="EMBL/GenBank/DDBJ databases">
        <title>Depth-based differentiation of microbial function through sediment-hosted aquifers and enrichment of novel symbionts in the deep terrestrial subsurface.</title>
        <authorList>
            <person name="Probst A.J."/>
            <person name="Ladd B."/>
            <person name="Jarett J.K."/>
            <person name="Geller-Mcgrath D.E."/>
            <person name="Sieber C.M."/>
            <person name="Emerson J.B."/>
            <person name="Anantharaman K."/>
            <person name="Thomas B.C."/>
            <person name="Malmstrom R."/>
            <person name="Stieglmeier M."/>
            <person name="Klingl A."/>
            <person name="Woyke T."/>
            <person name="Ryan C.M."/>
            <person name="Banfield J.F."/>
        </authorList>
    </citation>
    <scope>NUCLEOTIDE SEQUENCE [LARGE SCALE GENOMIC DNA]</scope>
    <source>
        <strain evidence="8">CG10_big_fil_rev_8_21_14_0_10_32_10</strain>
    </source>
</reference>
<comment type="function">
    <text evidence="6">Required for the formation of a threonylcarbamoyl group on adenosine at position 37 (t(6)A37) in tRNAs that read codons beginning with adenine. Is involved in the transfer of the threonylcarbamoyl moiety of threonylcarbamoyl-AMP (TC-AMP) to the N6 group of A37, together with TsaE and TsaB. TsaD likely plays a direct catalytic role in this reaction.</text>
</comment>
<feature type="binding site" evidence="6">
    <location>
        <begin position="142"/>
        <end position="146"/>
    </location>
    <ligand>
        <name>substrate</name>
    </ligand>
</feature>
<dbReference type="GO" id="GO:0061711">
    <property type="term" value="F:tRNA N(6)-L-threonylcarbamoyladenine synthase activity"/>
    <property type="evidence" value="ECO:0007669"/>
    <property type="project" value="UniProtKB-EC"/>
</dbReference>
<dbReference type="EC" id="2.3.1.234" evidence="6"/>
<feature type="binding site" evidence="6">
    <location>
        <position position="283"/>
    </location>
    <ligand>
        <name>substrate</name>
    </ligand>
</feature>
<feature type="binding site" evidence="6">
    <location>
        <position position="189"/>
    </location>
    <ligand>
        <name>substrate</name>
    </ligand>
</feature>
<dbReference type="GO" id="GO:0005506">
    <property type="term" value="F:iron ion binding"/>
    <property type="evidence" value="ECO:0007669"/>
    <property type="project" value="UniProtKB-UniRule"/>
</dbReference>
<keyword evidence="1 6" id="KW-0808">Transferase</keyword>
<dbReference type="Proteomes" id="UP000230214">
    <property type="component" value="Unassembled WGS sequence"/>
</dbReference>
<feature type="binding site" evidence="6">
    <location>
        <position position="115"/>
    </location>
    <ligand>
        <name>Fe cation</name>
        <dbReference type="ChEBI" id="CHEBI:24875"/>
    </ligand>
</feature>
<dbReference type="GO" id="GO:0002949">
    <property type="term" value="P:tRNA threonylcarbamoyladenosine modification"/>
    <property type="evidence" value="ECO:0007669"/>
    <property type="project" value="UniProtKB-UniRule"/>
</dbReference>
<keyword evidence="4 6" id="KW-0012">Acyltransferase</keyword>
<dbReference type="InterPro" id="IPR043129">
    <property type="entry name" value="ATPase_NBD"/>
</dbReference>
<organism evidence="8 9">
    <name type="scientific">candidate division WWE3 bacterium CG10_big_fil_rev_8_21_14_0_10_32_10</name>
    <dbReference type="NCBI Taxonomy" id="1975090"/>
    <lineage>
        <taxon>Bacteria</taxon>
        <taxon>Katanobacteria</taxon>
    </lineage>
</organism>
<evidence type="ECO:0000256" key="4">
    <source>
        <dbReference type="ARBA" id="ARBA00023315"/>
    </source>
</evidence>
<accession>A0A2H0RAC6</accession>
<sequence length="352" mass="38219">MKILAIETSCDETAAAFVENGTTVLSHVVASSSDLFKETGGIVPEVAARKQLEYIIPVIDKTLNNANLSIKNIDFLAVTAGPGLLGSLLVGVDCAKTLSFIYKKPIIPVNHLLGHIYSVFITDYLGEQVQNNVPKFPLITLVVSGGHTDLVLIKDFLDISYLGGTRDDAAGEAFDKAARILGVSKYLGGSVISKLAEYSKGNVNFKLPRPMLRSDDLDFSFSGLKTALLKEIEDPHVKTTTMLSDLCFEFEQAVVHVLVSKLQKAVDLYNPRSIAVVGGVSANKKLRATVLSTFSNYDVFIPPIYLCTDNAAMIGSAAFYLKNKYSDLIESQDLSKIKANPSLSLENLYNLD</sequence>
<dbReference type="EMBL" id="PCXU01000022">
    <property type="protein sequence ID" value="PIR43481.1"/>
    <property type="molecule type" value="Genomic_DNA"/>
</dbReference>
<dbReference type="PROSITE" id="PS01016">
    <property type="entry name" value="GLYCOPROTEASE"/>
    <property type="match status" value="1"/>
</dbReference>
<dbReference type="PANTHER" id="PTHR11735">
    <property type="entry name" value="TRNA N6-ADENOSINE THREONYLCARBAMOYLTRANSFERASE"/>
    <property type="match status" value="1"/>
</dbReference>